<feature type="compositionally biased region" description="Polar residues" evidence="1">
    <location>
        <begin position="556"/>
        <end position="566"/>
    </location>
</feature>
<feature type="compositionally biased region" description="Basic and acidic residues" evidence="1">
    <location>
        <begin position="533"/>
        <end position="555"/>
    </location>
</feature>
<feature type="compositionally biased region" description="Basic and acidic residues" evidence="1">
    <location>
        <begin position="132"/>
        <end position="141"/>
    </location>
</feature>
<feature type="compositionally biased region" description="Basic residues" evidence="1">
    <location>
        <begin position="263"/>
        <end position="277"/>
    </location>
</feature>
<accession>A0A2G5B284</accession>
<feature type="region of interest" description="Disordered" evidence="1">
    <location>
        <begin position="326"/>
        <end position="354"/>
    </location>
</feature>
<evidence type="ECO:0000313" key="2">
    <source>
        <dbReference type="EMBL" id="PIA13116.1"/>
    </source>
</evidence>
<feature type="compositionally biased region" description="Polar residues" evidence="1">
    <location>
        <begin position="513"/>
        <end position="525"/>
    </location>
</feature>
<dbReference type="OrthoDB" id="5598612at2759"/>
<reference evidence="2 3" key="1">
    <citation type="journal article" date="2015" name="Genome Biol. Evol.">
        <title>Phylogenomic analyses indicate that early fungi evolved digesting cell walls of algal ancestors of land plants.</title>
        <authorList>
            <person name="Chang Y."/>
            <person name="Wang S."/>
            <person name="Sekimoto S."/>
            <person name="Aerts A.L."/>
            <person name="Choi C."/>
            <person name="Clum A."/>
            <person name="LaButti K.M."/>
            <person name="Lindquist E.A."/>
            <person name="Yee Ngan C."/>
            <person name="Ohm R.A."/>
            <person name="Salamov A.A."/>
            <person name="Grigoriev I.V."/>
            <person name="Spatafora J.W."/>
            <person name="Berbee M.L."/>
        </authorList>
    </citation>
    <scope>NUCLEOTIDE SEQUENCE [LARGE SCALE GENOMIC DNA]</scope>
    <source>
        <strain evidence="2 3">NRRL 1564</strain>
    </source>
</reference>
<evidence type="ECO:0000256" key="1">
    <source>
        <dbReference type="SAM" id="MobiDB-lite"/>
    </source>
</evidence>
<organism evidence="2 3">
    <name type="scientific">Coemansia reversa (strain ATCC 12441 / NRRL 1564)</name>
    <dbReference type="NCBI Taxonomy" id="763665"/>
    <lineage>
        <taxon>Eukaryota</taxon>
        <taxon>Fungi</taxon>
        <taxon>Fungi incertae sedis</taxon>
        <taxon>Zoopagomycota</taxon>
        <taxon>Kickxellomycotina</taxon>
        <taxon>Kickxellomycetes</taxon>
        <taxon>Kickxellales</taxon>
        <taxon>Kickxellaceae</taxon>
        <taxon>Coemansia</taxon>
    </lineage>
</organism>
<feature type="compositionally biased region" description="Basic and acidic residues" evidence="1">
    <location>
        <begin position="84"/>
        <end position="95"/>
    </location>
</feature>
<feature type="compositionally biased region" description="Low complexity" evidence="1">
    <location>
        <begin position="111"/>
        <end position="121"/>
    </location>
</feature>
<dbReference type="AlphaFoldDB" id="A0A2G5B284"/>
<keyword evidence="3" id="KW-1185">Reference proteome</keyword>
<feature type="compositionally biased region" description="Polar residues" evidence="1">
    <location>
        <begin position="59"/>
        <end position="72"/>
    </location>
</feature>
<name>A0A2G5B284_COERN</name>
<gene>
    <name evidence="2" type="ORF">COEREDRAFT_83692</name>
</gene>
<feature type="region of interest" description="Disordered" evidence="1">
    <location>
        <begin position="509"/>
        <end position="601"/>
    </location>
</feature>
<feature type="compositionally biased region" description="Gly residues" evidence="1">
    <location>
        <begin position="326"/>
        <end position="342"/>
    </location>
</feature>
<evidence type="ECO:0000313" key="3">
    <source>
        <dbReference type="Proteomes" id="UP000242474"/>
    </source>
</evidence>
<feature type="region of interest" description="Disordered" evidence="1">
    <location>
        <begin position="22"/>
        <end position="181"/>
    </location>
</feature>
<proteinExistence type="predicted"/>
<feature type="compositionally biased region" description="Basic residues" evidence="1">
    <location>
        <begin position="572"/>
        <end position="582"/>
    </location>
</feature>
<dbReference type="Proteomes" id="UP000242474">
    <property type="component" value="Unassembled WGS sequence"/>
</dbReference>
<feature type="region of interest" description="Disordered" evidence="1">
    <location>
        <begin position="255"/>
        <end position="298"/>
    </location>
</feature>
<feature type="compositionally biased region" description="Polar residues" evidence="1">
    <location>
        <begin position="22"/>
        <end position="40"/>
    </location>
</feature>
<dbReference type="EMBL" id="KZ303547">
    <property type="protein sequence ID" value="PIA13116.1"/>
    <property type="molecule type" value="Genomic_DNA"/>
</dbReference>
<protein>
    <submittedName>
        <fullName evidence="2">Uncharacterized protein</fullName>
    </submittedName>
</protein>
<sequence length="601" mass="66409">MAQYRPPPMAAAPYTNNYSFHGMQHLNTNNEPMSQLSSESVMAGPAPQPPLNDYMDTATVVSDTTIRPTTGGSRSGHYPQEGHTPYRRDQHERHPNQGSSYTQPYPAEAWQQDGQSSTYQGYGYGRPMSTVHEGRPMDYTHGRPPPPQHQRPPTQYNRSDYDSDDERSDNRSDISGQERPNTFLNSLKEGLKSIELMEFLPIAGVISASAYHYLKHRNSKNAVPFKEPEWMRYLSNIAFAHNAYSMFKHKKPSNNNMSYGGGHGHHGHNNQHGRHNGQSKYTNHGVGSSSSGGGGSGGSGIPWAKILGAVATSAMARPGGGGGGGYGNGGNGFGQGPFGQNGGRPNAHMGGNNGDMVTNVLGKIMSGLFKGNQGGRTRDLESSGHEDYDDVLSGFDDGSAVQKVVAEHYYRSIYRKNMNMQQVNAQTMGGAAAIKALRSEEKMSQQLEHTMFVPPDLRRDQMVMGLALSEAEDLLERKAQCCPLRPEDTMENVGKIALATIIKLKMDEEVTNNHRGNSSRSTGTPSHRRKETSRHNDNRHTHRNKDTQRSHHTDGTNRNNYDQSPLQDPYNHRQHHPNHNQYRKGASAPNSRNARDDPYAH</sequence>